<dbReference type="Proteomes" id="UP000031838">
    <property type="component" value="Chromosome 1"/>
</dbReference>
<sequence length="102" mass="11915">MNNPTILQLQRQLGQLNLQVQEAKLREKRARLEQIANDVREFDISELELLRAGGFLKARRKKVRPKYYNPATGQTWSGRGKRPRWLVGRDLDEFLIRGATRA</sequence>
<name>A0A0B6RZE6_BURPL</name>
<evidence type="ECO:0000313" key="3">
    <source>
        <dbReference type="EMBL" id="AJK46435.1"/>
    </source>
</evidence>
<accession>A0A0B6RZE6</accession>
<evidence type="ECO:0000313" key="4">
    <source>
        <dbReference type="Proteomes" id="UP000031838"/>
    </source>
</evidence>
<dbReference type="HOGENOM" id="CLU_117503_5_1_4"/>
<feature type="coiled-coil region" evidence="1">
    <location>
        <begin position="6"/>
        <end position="38"/>
    </location>
</feature>
<keyword evidence="4" id="KW-1185">Reference proteome</keyword>
<dbReference type="Gene3D" id="4.10.430.30">
    <property type="match status" value="1"/>
</dbReference>
<gene>
    <name evidence="3" type="ORF">BGL_1c19260</name>
</gene>
<proteinExistence type="predicted"/>
<organism evidence="3 4">
    <name type="scientific">Burkholderia plantarii</name>
    <dbReference type="NCBI Taxonomy" id="41899"/>
    <lineage>
        <taxon>Bacteria</taxon>
        <taxon>Pseudomonadati</taxon>
        <taxon>Pseudomonadota</taxon>
        <taxon>Betaproteobacteria</taxon>
        <taxon>Burkholderiales</taxon>
        <taxon>Burkholderiaceae</taxon>
        <taxon>Burkholderia</taxon>
    </lineage>
</organism>
<keyword evidence="1" id="KW-0175">Coiled coil</keyword>
<evidence type="ECO:0000256" key="1">
    <source>
        <dbReference type="SAM" id="Coils"/>
    </source>
</evidence>
<dbReference type="AlphaFoldDB" id="A0A0B6RZE6"/>
<reference evidence="4" key="1">
    <citation type="submission" date="2011-03" db="EMBL/GenBank/DDBJ databases">
        <authorList>
            <person name="Voget S."/>
            <person name="Streit W.R."/>
            <person name="Jaeger K.E."/>
            <person name="Daniel R."/>
        </authorList>
    </citation>
    <scope>NUCLEOTIDE SEQUENCE [LARGE SCALE GENOMIC DNA]</scope>
    <source>
        <strain evidence="4">PG1</strain>
    </source>
</reference>
<reference evidence="3 4" key="2">
    <citation type="journal article" date="2016" name="Appl. Microbiol. Biotechnol.">
        <title>Mutations improving production and secretion of extracellular lipase by Burkholderia glumae PG1.</title>
        <authorList>
            <person name="Knapp A."/>
            <person name="Voget S."/>
            <person name="Gao R."/>
            <person name="Zaburannyi N."/>
            <person name="Krysciak D."/>
            <person name="Breuer M."/>
            <person name="Hauer B."/>
            <person name="Streit W.R."/>
            <person name="Muller R."/>
            <person name="Daniel R."/>
            <person name="Jaeger K.E."/>
        </authorList>
    </citation>
    <scope>NUCLEOTIDE SEQUENCE [LARGE SCALE GENOMIC DNA]</scope>
    <source>
        <strain evidence="3 4">PG1</strain>
    </source>
</reference>
<evidence type="ECO:0000259" key="2">
    <source>
        <dbReference type="SMART" id="SM00528"/>
    </source>
</evidence>
<dbReference type="EMBL" id="CP002580">
    <property type="protein sequence ID" value="AJK46435.1"/>
    <property type="molecule type" value="Genomic_DNA"/>
</dbReference>
<dbReference type="SMART" id="SM00528">
    <property type="entry name" value="HNS"/>
    <property type="match status" value="1"/>
</dbReference>
<dbReference type="SUPFAM" id="SSF81273">
    <property type="entry name" value="H-NS histone-like proteins"/>
    <property type="match status" value="1"/>
</dbReference>
<dbReference type="RefSeq" id="WP_042624928.1">
    <property type="nucleotide sequence ID" value="NZ_CP002580.1"/>
</dbReference>
<dbReference type="KEGG" id="bgp:BGL_1c19260"/>
<dbReference type="GO" id="GO:0003677">
    <property type="term" value="F:DNA binding"/>
    <property type="evidence" value="ECO:0007669"/>
    <property type="project" value="InterPro"/>
</dbReference>
<dbReference type="Pfam" id="PF00816">
    <property type="entry name" value="Histone_HNS"/>
    <property type="match status" value="1"/>
</dbReference>
<feature type="domain" description="DNA-binding protein H-NS-like C-terminal" evidence="2">
    <location>
        <begin position="57"/>
        <end position="96"/>
    </location>
</feature>
<protein>
    <submittedName>
        <fullName evidence="3">Histone-like nucleoid-structuring (H-NS) protein</fullName>
    </submittedName>
</protein>
<dbReference type="InterPro" id="IPR027444">
    <property type="entry name" value="H-NS_C_dom"/>
</dbReference>